<evidence type="ECO:0000313" key="1">
    <source>
        <dbReference type="EMBL" id="MPC18543.1"/>
    </source>
</evidence>
<keyword evidence="2" id="KW-1185">Reference proteome</keyword>
<reference evidence="1 2" key="1">
    <citation type="submission" date="2019-05" db="EMBL/GenBank/DDBJ databases">
        <title>Another draft genome of Portunus trituberculatus and its Hox gene families provides insights of decapod evolution.</title>
        <authorList>
            <person name="Jeong J.-H."/>
            <person name="Song I."/>
            <person name="Kim S."/>
            <person name="Choi T."/>
            <person name="Kim D."/>
            <person name="Ryu S."/>
            <person name="Kim W."/>
        </authorList>
    </citation>
    <scope>NUCLEOTIDE SEQUENCE [LARGE SCALE GENOMIC DNA]</scope>
    <source>
        <tissue evidence="1">Muscle</tissue>
    </source>
</reference>
<gene>
    <name evidence="1" type="ORF">E2C01_011430</name>
</gene>
<sequence length="80" mass="9030">MRKTNTEEFRTKRVLSPEKMKEGECSVQKGGCFIAKEENKDKCKMKRVEMPAPLHAGEGEEPSTAILEGANAEIIRRLTH</sequence>
<evidence type="ECO:0000313" key="2">
    <source>
        <dbReference type="Proteomes" id="UP000324222"/>
    </source>
</evidence>
<protein>
    <submittedName>
        <fullName evidence="1">Uncharacterized protein</fullName>
    </submittedName>
</protein>
<dbReference type="AlphaFoldDB" id="A0A5B7DBC9"/>
<comment type="caution">
    <text evidence="1">The sequence shown here is derived from an EMBL/GenBank/DDBJ whole genome shotgun (WGS) entry which is preliminary data.</text>
</comment>
<proteinExistence type="predicted"/>
<dbReference type="EMBL" id="VSRR010000690">
    <property type="protein sequence ID" value="MPC18543.1"/>
    <property type="molecule type" value="Genomic_DNA"/>
</dbReference>
<name>A0A5B7DBC9_PORTR</name>
<dbReference type="Proteomes" id="UP000324222">
    <property type="component" value="Unassembled WGS sequence"/>
</dbReference>
<organism evidence="1 2">
    <name type="scientific">Portunus trituberculatus</name>
    <name type="common">Swimming crab</name>
    <name type="synonym">Neptunus trituberculatus</name>
    <dbReference type="NCBI Taxonomy" id="210409"/>
    <lineage>
        <taxon>Eukaryota</taxon>
        <taxon>Metazoa</taxon>
        <taxon>Ecdysozoa</taxon>
        <taxon>Arthropoda</taxon>
        <taxon>Crustacea</taxon>
        <taxon>Multicrustacea</taxon>
        <taxon>Malacostraca</taxon>
        <taxon>Eumalacostraca</taxon>
        <taxon>Eucarida</taxon>
        <taxon>Decapoda</taxon>
        <taxon>Pleocyemata</taxon>
        <taxon>Brachyura</taxon>
        <taxon>Eubrachyura</taxon>
        <taxon>Portunoidea</taxon>
        <taxon>Portunidae</taxon>
        <taxon>Portuninae</taxon>
        <taxon>Portunus</taxon>
    </lineage>
</organism>
<accession>A0A5B7DBC9</accession>